<dbReference type="EMBL" id="JAGPXC010000003">
    <property type="protein sequence ID" value="KAH6655215.1"/>
    <property type="molecule type" value="Genomic_DNA"/>
</dbReference>
<feature type="region of interest" description="Disordered" evidence="2">
    <location>
        <begin position="341"/>
        <end position="363"/>
    </location>
</feature>
<keyword evidence="1" id="KW-0863">Zinc-finger</keyword>
<feature type="compositionally biased region" description="Polar residues" evidence="2">
    <location>
        <begin position="643"/>
        <end position="654"/>
    </location>
</feature>
<protein>
    <recommendedName>
        <fullName evidence="3">C2H2-type domain-containing protein</fullName>
    </recommendedName>
</protein>
<dbReference type="GeneID" id="70135960"/>
<dbReference type="InterPro" id="IPR013087">
    <property type="entry name" value="Znf_C2H2_type"/>
</dbReference>
<keyword evidence="1" id="KW-0862">Zinc</keyword>
<dbReference type="AlphaFoldDB" id="A0A9P8UN53"/>
<organism evidence="4 5">
    <name type="scientific">Truncatella angustata</name>
    <dbReference type="NCBI Taxonomy" id="152316"/>
    <lineage>
        <taxon>Eukaryota</taxon>
        <taxon>Fungi</taxon>
        <taxon>Dikarya</taxon>
        <taxon>Ascomycota</taxon>
        <taxon>Pezizomycotina</taxon>
        <taxon>Sordariomycetes</taxon>
        <taxon>Xylariomycetidae</taxon>
        <taxon>Amphisphaeriales</taxon>
        <taxon>Sporocadaceae</taxon>
        <taxon>Truncatella</taxon>
    </lineage>
</organism>
<dbReference type="PANTHER" id="PTHR38166">
    <property type="entry name" value="C2H2-TYPE DOMAIN-CONTAINING PROTEIN-RELATED"/>
    <property type="match status" value="1"/>
</dbReference>
<evidence type="ECO:0000256" key="1">
    <source>
        <dbReference type="PROSITE-ProRule" id="PRU00042"/>
    </source>
</evidence>
<evidence type="ECO:0000313" key="4">
    <source>
        <dbReference type="EMBL" id="KAH6655215.1"/>
    </source>
</evidence>
<reference evidence="4" key="1">
    <citation type="journal article" date="2021" name="Nat. Commun.">
        <title>Genetic determinants of endophytism in the Arabidopsis root mycobiome.</title>
        <authorList>
            <person name="Mesny F."/>
            <person name="Miyauchi S."/>
            <person name="Thiergart T."/>
            <person name="Pickel B."/>
            <person name="Atanasova L."/>
            <person name="Karlsson M."/>
            <person name="Huettel B."/>
            <person name="Barry K.W."/>
            <person name="Haridas S."/>
            <person name="Chen C."/>
            <person name="Bauer D."/>
            <person name="Andreopoulos W."/>
            <person name="Pangilinan J."/>
            <person name="LaButti K."/>
            <person name="Riley R."/>
            <person name="Lipzen A."/>
            <person name="Clum A."/>
            <person name="Drula E."/>
            <person name="Henrissat B."/>
            <person name="Kohler A."/>
            <person name="Grigoriev I.V."/>
            <person name="Martin F.M."/>
            <person name="Hacquard S."/>
        </authorList>
    </citation>
    <scope>NUCLEOTIDE SEQUENCE</scope>
    <source>
        <strain evidence="4">MPI-SDFR-AT-0073</strain>
    </source>
</reference>
<evidence type="ECO:0000256" key="2">
    <source>
        <dbReference type="SAM" id="MobiDB-lite"/>
    </source>
</evidence>
<feature type="region of interest" description="Disordered" evidence="2">
    <location>
        <begin position="99"/>
        <end position="121"/>
    </location>
</feature>
<dbReference type="PANTHER" id="PTHR38166:SF1">
    <property type="entry name" value="C2H2-TYPE DOMAIN-CONTAINING PROTEIN"/>
    <property type="match status" value="1"/>
</dbReference>
<evidence type="ECO:0000259" key="3">
    <source>
        <dbReference type="PROSITE" id="PS50157"/>
    </source>
</evidence>
<gene>
    <name evidence="4" type="ORF">BKA67DRAFT_657164</name>
</gene>
<dbReference type="RefSeq" id="XP_045959480.1">
    <property type="nucleotide sequence ID" value="XM_046107069.1"/>
</dbReference>
<dbReference type="PROSITE" id="PS50157">
    <property type="entry name" value="ZINC_FINGER_C2H2_2"/>
    <property type="match status" value="1"/>
</dbReference>
<sequence>MEHIRDHLVYDHLTVRDIRPDFYFWEHLEEIGLATSRVLTGAKPLDEVPAPFVSGIYAHDFLPAEQTRKAERLQRVVVVQDRSHIRARRTRYSFTKTLSDNNSASEANNRHSGTCETEPRPNIRLPEVLSHEATRTMRPNDNRPAGSVHVSRVNDRHPPNQLVTLQDSAAGTTHQRHHVQNRSSADIELTGTSYLEEVGRGSKHATAPTIKPSADMSFANSGYGSQFIQADSLTATSSPSLQSSICLSESSSNASEELQPPVNQIKQEMVEKLIEYVTRSLQPQRADRYSRIGRHREEPFDQPSSSTSSYTSSSAPQSFIWAGARATGHLGSSKKRKLLDDLAEEEGTDEDEDDQHEQPSAKGKERLVAKFACPYYKNNPSIYKDRKNCCGPGWPAVHRVKEHLYRQHQQPRFRCKRCCRNFKDDHALEVHQREVVPCPIRAAEPIEGFDEHQMALLRSRKQPTPKPTEFQKWQGVYKILFPWVEEKDIPSPFYDMNEVQIASDQPTNQKHNNLEEVQLRVRQSLEAKLKPYLSEQMATDIIGEVLEDLAKRFSGEHPVESLSSELPPNPASVTPNSDEIPDWYNQSQHSSDLDGIDISFFAPFTDLVGRDFDMSFAETPQSFSAHNDVDKRSLDSGYRSFKPQGSGTRASEPM</sequence>
<feature type="region of interest" description="Disordered" evidence="2">
    <location>
        <begin position="136"/>
        <end position="159"/>
    </location>
</feature>
<comment type="caution">
    <text evidence="4">The sequence shown here is derived from an EMBL/GenBank/DDBJ whole genome shotgun (WGS) entry which is preliminary data.</text>
</comment>
<dbReference type="OrthoDB" id="4161727at2759"/>
<feature type="region of interest" description="Disordered" evidence="2">
    <location>
        <begin position="284"/>
        <end position="312"/>
    </location>
</feature>
<feature type="compositionally biased region" description="Acidic residues" evidence="2">
    <location>
        <begin position="341"/>
        <end position="355"/>
    </location>
</feature>
<dbReference type="Proteomes" id="UP000758603">
    <property type="component" value="Unassembled WGS sequence"/>
</dbReference>
<keyword evidence="1" id="KW-0479">Metal-binding</keyword>
<feature type="compositionally biased region" description="Polar residues" evidence="2">
    <location>
        <begin position="99"/>
        <end position="115"/>
    </location>
</feature>
<feature type="region of interest" description="Disordered" evidence="2">
    <location>
        <begin position="619"/>
        <end position="654"/>
    </location>
</feature>
<keyword evidence="5" id="KW-1185">Reference proteome</keyword>
<feature type="region of interest" description="Disordered" evidence="2">
    <location>
        <begin position="556"/>
        <end position="588"/>
    </location>
</feature>
<feature type="domain" description="C2H2-type" evidence="3">
    <location>
        <begin position="413"/>
        <end position="435"/>
    </location>
</feature>
<name>A0A9P8UN53_9PEZI</name>
<dbReference type="GO" id="GO:0008270">
    <property type="term" value="F:zinc ion binding"/>
    <property type="evidence" value="ECO:0007669"/>
    <property type="project" value="UniProtKB-KW"/>
</dbReference>
<feature type="compositionally biased region" description="Polar residues" evidence="2">
    <location>
        <begin position="561"/>
        <end position="577"/>
    </location>
</feature>
<accession>A0A9P8UN53</accession>
<evidence type="ECO:0000313" key="5">
    <source>
        <dbReference type="Proteomes" id="UP000758603"/>
    </source>
</evidence>
<feature type="compositionally biased region" description="Basic and acidic residues" evidence="2">
    <location>
        <begin position="285"/>
        <end position="299"/>
    </location>
</feature>
<proteinExistence type="predicted"/>